<name>A0A1R3JU93_9ROSI</name>
<proteinExistence type="predicted"/>
<organism evidence="2 3">
    <name type="scientific">Corchorus olitorius</name>
    <dbReference type="NCBI Taxonomy" id="93759"/>
    <lineage>
        <taxon>Eukaryota</taxon>
        <taxon>Viridiplantae</taxon>
        <taxon>Streptophyta</taxon>
        <taxon>Embryophyta</taxon>
        <taxon>Tracheophyta</taxon>
        <taxon>Spermatophyta</taxon>
        <taxon>Magnoliopsida</taxon>
        <taxon>eudicotyledons</taxon>
        <taxon>Gunneridae</taxon>
        <taxon>Pentapetalae</taxon>
        <taxon>rosids</taxon>
        <taxon>malvids</taxon>
        <taxon>Malvales</taxon>
        <taxon>Malvaceae</taxon>
        <taxon>Grewioideae</taxon>
        <taxon>Apeibeae</taxon>
        <taxon>Corchorus</taxon>
    </lineage>
</organism>
<comment type="caution">
    <text evidence="2">The sequence shown here is derived from an EMBL/GenBank/DDBJ whole genome shotgun (WGS) entry which is preliminary data.</text>
</comment>
<gene>
    <name evidence="2" type="ORF">COLO4_13938</name>
</gene>
<feature type="region of interest" description="Disordered" evidence="1">
    <location>
        <begin position="9"/>
        <end position="89"/>
    </location>
</feature>
<protein>
    <recommendedName>
        <fullName evidence="4">Classical arabinogalactan protein 25</fullName>
    </recommendedName>
</protein>
<accession>A0A1R3JU93</accession>
<dbReference type="InterPro" id="IPR039346">
    <property type="entry name" value="AGP25/26"/>
</dbReference>
<dbReference type="EMBL" id="AWUE01015340">
    <property type="protein sequence ID" value="OMO98398.1"/>
    <property type="molecule type" value="Genomic_DNA"/>
</dbReference>
<sequence length="127" mass="12947">MSFFMALPLASSSSSKLISSDIPTIPSSPEVSMSDPALSPYQELSPDIAPLLPSPGGVVPTTGSSMPTIPSSPSPPNPDDLMAEGPGGSAFPPFGSFPASSFSSNLPALSVVFLACSLLQQLIIRLL</sequence>
<dbReference type="PANTHER" id="PTHR35725">
    <property type="entry name" value="CLASSICAL ARABINOGALACTAN PROTEIN 26"/>
    <property type="match status" value="1"/>
</dbReference>
<dbReference type="Proteomes" id="UP000187203">
    <property type="component" value="Unassembled WGS sequence"/>
</dbReference>
<dbReference type="OrthoDB" id="1939220at2759"/>
<evidence type="ECO:0000256" key="1">
    <source>
        <dbReference type="SAM" id="MobiDB-lite"/>
    </source>
</evidence>
<evidence type="ECO:0000313" key="2">
    <source>
        <dbReference type="EMBL" id="OMO98398.1"/>
    </source>
</evidence>
<evidence type="ECO:0008006" key="4">
    <source>
        <dbReference type="Google" id="ProtNLM"/>
    </source>
</evidence>
<keyword evidence="3" id="KW-1185">Reference proteome</keyword>
<dbReference type="PANTHER" id="PTHR35725:SF3">
    <property type="entry name" value="CLASSICAL ARABINOGALACTAN PROTEIN 25"/>
    <property type="match status" value="1"/>
</dbReference>
<reference evidence="3" key="1">
    <citation type="submission" date="2013-09" db="EMBL/GenBank/DDBJ databases">
        <title>Corchorus olitorius genome sequencing.</title>
        <authorList>
            <person name="Alam M."/>
            <person name="Haque M.S."/>
            <person name="Islam M.S."/>
            <person name="Emdad E.M."/>
            <person name="Islam M.M."/>
            <person name="Ahmed B."/>
            <person name="Halim A."/>
            <person name="Hossen Q.M.M."/>
            <person name="Hossain M.Z."/>
            <person name="Ahmed R."/>
            <person name="Khan M.M."/>
            <person name="Islam R."/>
            <person name="Rashid M.M."/>
            <person name="Khan S.A."/>
            <person name="Rahman M.S."/>
            <person name="Alam M."/>
            <person name="Yahiya A.S."/>
            <person name="Khan M.S."/>
            <person name="Azam M.S."/>
            <person name="Haque T."/>
            <person name="Lashkar M.Z.H."/>
            <person name="Akhand A.I."/>
            <person name="Morshed G."/>
            <person name="Roy S."/>
            <person name="Uddin K.S."/>
            <person name="Rabeya T."/>
            <person name="Hossain A.S."/>
            <person name="Chowdhury A."/>
            <person name="Snigdha A.R."/>
            <person name="Mortoza M.S."/>
            <person name="Matin S.A."/>
            <person name="Hoque S.M.E."/>
            <person name="Islam M.K."/>
            <person name="Roy D.K."/>
            <person name="Haider R."/>
            <person name="Moosa M.M."/>
            <person name="Elias S.M."/>
            <person name="Hasan A.M."/>
            <person name="Jahan S."/>
            <person name="Shafiuddin M."/>
            <person name="Mahmood N."/>
            <person name="Shommy N.S."/>
        </authorList>
    </citation>
    <scope>NUCLEOTIDE SEQUENCE [LARGE SCALE GENOMIC DNA]</scope>
    <source>
        <strain evidence="3">cv. O-4</strain>
    </source>
</reference>
<evidence type="ECO:0000313" key="3">
    <source>
        <dbReference type="Proteomes" id="UP000187203"/>
    </source>
</evidence>
<feature type="compositionally biased region" description="Low complexity" evidence="1">
    <location>
        <begin position="60"/>
        <end position="69"/>
    </location>
</feature>
<feature type="compositionally biased region" description="Low complexity" evidence="1">
    <location>
        <begin position="11"/>
        <end position="29"/>
    </location>
</feature>
<dbReference type="AlphaFoldDB" id="A0A1R3JU93"/>
<dbReference type="STRING" id="93759.A0A1R3JU93"/>